<keyword evidence="3" id="KW-0804">Transcription</keyword>
<dbReference type="RefSeq" id="WP_306828304.1">
    <property type="nucleotide sequence ID" value="NZ_JAUSRA010000001.1"/>
</dbReference>
<evidence type="ECO:0000313" key="6">
    <source>
        <dbReference type="EMBL" id="MDP9793282.1"/>
    </source>
</evidence>
<evidence type="ECO:0000259" key="5">
    <source>
        <dbReference type="PROSITE" id="PS50977"/>
    </source>
</evidence>
<protein>
    <submittedName>
        <fullName evidence="6">AcrR family transcriptional regulator</fullName>
    </submittedName>
</protein>
<dbReference type="InterPro" id="IPR023772">
    <property type="entry name" value="DNA-bd_HTH_TetR-type_CS"/>
</dbReference>
<reference evidence="6 7" key="1">
    <citation type="submission" date="2023-07" db="EMBL/GenBank/DDBJ databases">
        <title>Sequencing the genomes of 1000 actinobacteria strains.</title>
        <authorList>
            <person name="Klenk H.-P."/>
        </authorList>
    </citation>
    <scope>NUCLEOTIDE SEQUENCE [LARGE SCALE GENOMIC DNA]</scope>
    <source>
        <strain evidence="6 7">DSM 44710</strain>
    </source>
</reference>
<accession>A0ABT9MPC3</accession>
<organism evidence="6 7">
    <name type="scientific">Catenuloplanes nepalensis</name>
    <dbReference type="NCBI Taxonomy" id="587533"/>
    <lineage>
        <taxon>Bacteria</taxon>
        <taxon>Bacillati</taxon>
        <taxon>Actinomycetota</taxon>
        <taxon>Actinomycetes</taxon>
        <taxon>Micromonosporales</taxon>
        <taxon>Micromonosporaceae</taxon>
        <taxon>Catenuloplanes</taxon>
    </lineage>
</organism>
<dbReference type="InterPro" id="IPR001647">
    <property type="entry name" value="HTH_TetR"/>
</dbReference>
<dbReference type="SUPFAM" id="SSF46689">
    <property type="entry name" value="Homeodomain-like"/>
    <property type="match status" value="1"/>
</dbReference>
<dbReference type="PROSITE" id="PS50977">
    <property type="entry name" value="HTH_TETR_2"/>
    <property type="match status" value="1"/>
</dbReference>
<gene>
    <name evidence="6" type="ORF">J2S43_001794</name>
</gene>
<evidence type="ECO:0000313" key="7">
    <source>
        <dbReference type="Proteomes" id="UP001240984"/>
    </source>
</evidence>
<dbReference type="Pfam" id="PF00440">
    <property type="entry name" value="TetR_N"/>
    <property type="match status" value="1"/>
</dbReference>
<dbReference type="EMBL" id="JAUSRA010000001">
    <property type="protein sequence ID" value="MDP9793282.1"/>
    <property type="molecule type" value="Genomic_DNA"/>
</dbReference>
<feature type="domain" description="HTH tetR-type" evidence="5">
    <location>
        <begin position="14"/>
        <end position="74"/>
    </location>
</feature>
<evidence type="ECO:0000256" key="3">
    <source>
        <dbReference type="ARBA" id="ARBA00023163"/>
    </source>
</evidence>
<dbReference type="Proteomes" id="UP001240984">
    <property type="component" value="Unassembled WGS sequence"/>
</dbReference>
<dbReference type="PANTHER" id="PTHR47506">
    <property type="entry name" value="TRANSCRIPTIONAL REGULATORY PROTEIN"/>
    <property type="match status" value="1"/>
</dbReference>
<dbReference type="Gene3D" id="1.10.357.10">
    <property type="entry name" value="Tetracycline Repressor, domain 2"/>
    <property type="match status" value="1"/>
</dbReference>
<name>A0ABT9MPC3_9ACTN</name>
<evidence type="ECO:0000256" key="4">
    <source>
        <dbReference type="PROSITE-ProRule" id="PRU00335"/>
    </source>
</evidence>
<feature type="DNA-binding region" description="H-T-H motif" evidence="4">
    <location>
        <begin position="37"/>
        <end position="56"/>
    </location>
</feature>
<dbReference type="PROSITE" id="PS01081">
    <property type="entry name" value="HTH_TETR_1"/>
    <property type="match status" value="1"/>
</dbReference>
<sequence>MEDIRKAPVGRPRGFDTDEALERAMVTFWKEGYDGVSLSELARAMGITKTSLYAAFGTKEDLFRRALERYAEGPASYAARALTEPTAQDVARAYLSGAVAASTCADRPAGCLGVQGVLAAGHLGESARAALLGWREEDRSRLSARFQRAVTEGDLPADADPDILTRYLMTMANGIAVQAAGGVPRDDLQRMADTLTQAFPPR</sequence>
<evidence type="ECO:0000256" key="2">
    <source>
        <dbReference type="ARBA" id="ARBA00023125"/>
    </source>
</evidence>
<dbReference type="PANTHER" id="PTHR47506:SF1">
    <property type="entry name" value="HTH-TYPE TRANSCRIPTIONAL REGULATOR YJDC"/>
    <property type="match status" value="1"/>
</dbReference>
<comment type="caution">
    <text evidence="6">The sequence shown here is derived from an EMBL/GenBank/DDBJ whole genome shotgun (WGS) entry which is preliminary data.</text>
</comment>
<evidence type="ECO:0000256" key="1">
    <source>
        <dbReference type="ARBA" id="ARBA00023015"/>
    </source>
</evidence>
<proteinExistence type="predicted"/>
<dbReference type="InterPro" id="IPR009057">
    <property type="entry name" value="Homeodomain-like_sf"/>
</dbReference>
<keyword evidence="1" id="KW-0805">Transcription regulation</keyword>
<dbReference type="InterPro" id="IPR011075">
    <property type="entry name" value="TetR_C"/>
</dbReference>
<keyword evidence="7" id="KW-1185">Reference proteome</keyword>
<dbReference type="Pfam" id="PF16925">
    <property type="entry name" value="TetR_C_13"/>
    <property type="match status" value="1"/>
</dbReference>
<dbReference type="SUPFAM" id="SSF48498">
    <property type="entry name" value="Tetracyclin repressor-like, C-terminal domain"/>
    <property type="match status" value="1"/>
</dbReference>
<dbReference type="Gene3D" id="1.10.10.60">
    <property type="entry name" value="Homeodomain-like"/>
    <property type="match status" value="1"/>
</dbReference>
<keyword evidence="2 4" id="KW-0238">DNA-binding</keyword>
<dbReference type="InterPro" id="IPR036271">
    <property type="entry name" value="Tet_transcr_reg_TetR-rel_C_sf"/>
</dbReference>